<accession>A0A557P696</accession>
<dbReference type="PROSITE" id="PS00409">
    <property type="entry name" value="PROKAR_NTER_METHYL"/>
    <property type="match status" value="1"/>
</dbReference>
<dbReference type="SUPFAM" id="SSF54523">
    <property type="entry name" value="Pili subunits"/>
    <property type="match status" value="1"/>
</dbReference>
<keyword evidence="2" id="KW-0472">Membrane</keyword>
<dbReference type="InterPro" id="IPR000983">
    <property type="entry name" value="Bac_GSPG_pilin"/>
</dbReference>
<dbReference type="GO" id="GO:0043683">
    <property type="term" value="P:type IV pilus assembly"/>
    <property type="evidence" value="ECO:0007669"/>
    <property type="project" value="InterPro"/>
</dbReference>
<proteinExistence type="predicted"/>
<evidence type="ECO:0000256" key="2">
    <source>
        <dbReference type="SAM" id="Phobius"/>
    </source>
</evidence>
<feature type="transmembrane region" description="Helical" evidence="2">
    <location>
        <begin position="20"/>
        <end position="40"/>
    </location>
</feature>
<dbReference type="InterPro" id="IPR045584">
    <property type="entry name" value="Pilin-like"/>
</dbReference>
<dbReference type="Pfam" id="PF07963">
    <property type="entry name" value="N_methyl"/>
    <property type="match status" value="1"/>
</dbReference>
<dbReference type="InterPro" id="IPR012902">
    <property type="entry name" value="N_methyl_site"/>
</dbReference>
<dbReference type="InterPro" id="IPR031982">
    <property type="entry name" value="PilE-like"/>
</dbReference>
<dbReference type="OrthoDB" id="5906095at2"/>
<keyword evidence="1" id="KW-0488">Methylation</keyword>
<dbReference type="RefSeq" id="WP_144388212.1">
    <property type="nucleotide sequence ID" value="NZ_CANNCB010000006.1"/>
</dbReference>
<gene>
    <name evidence="3" type="ORF">FOF44_09745</name>
</gene>
<sequence>MIRINRCKKSKNKQKGMTLIELLIAVAIIGVLTAIAYPSYQEHVLKSHRASAMSDMMKIQLEIEQHRTQTGSYDYTVIDNTAGTCDSTLGCQTDTGRYKFSIISGASGIDLYVIKAVPQSALGQDKDKCGTLEMNAGSVGNAKKGGVNVDGCWN</sequence>
<evidence type="ECO:0000256" key="1">
    <source>
        <dbReference type="ARBA" id="ARBA00022481"/>
    </source>
</evidence>
<dbReference type="PRINTS" id="PR00813">
    <property type="entry name" value="BCTERIALGSPG"/>
</dbReference>
<dbReference type="EMBL" id="VMKJ01000018">
    <property type="protein sequence ID" value="TVO36186.1"/>
    <property type="molecule type" value="Genomic_DNA"/>
</dbReference>
<dbReference type="GO" id="GO:0015627">
    <property type="term" value="C:type II protein secretion system complex"/>
    <property type="evidence" value="ECO:0007669"/>
    <property type="project" value="InterPro"/>
</dbReference>
<evidence type="ECO:0000313" key="4">
    <source>
        <dbReference type="Proteomes" id="UP000319828"/>
    </source>
</evidence>
<dbReference type="Proteomes" id="UP000319828">
    <property type="component" value="Unassembled WGS sequence"/>
</dbReference>
<dbReference type="GO" id="GO:0015628">
    <property type="term" value="P:protein secretion by the type II secretion system"/>
    <property type="evidence" value="ECO:0007669"/>
    <property type="project" value="InterPro"/>
</dbReference>
<keyword evidence="2" id="KW-0812">Transmembrane</keyword>
<comment type="caution">
    <text evidence="3">The sequence shown here is derived from an EMBL/GenBank/DDBJ whole genome shotgun (WGS) entry which is preliminary data.</text>
</comment>
<dbReference type="NCBIfam" id="TIGR02532">
    <property type="entry name" value="IV_pilin_GFxxxE"/>
    <property type="match status" value="1"/>
</dbReference>
<dbReference type="Pfam" id="PF16732">
    <property type="entry name" value="ComP_DUS"/>
    <property type="match status" value="1"/>
</dbReference>
<reference evidence="3 4" key="1">
    <citation type="submission" date="2019-07" db="EMBL/GenBank/DDBJ databases">
        <title>The draft genome sequence of Vibrio algivorus M1486.</title>
        <authorList>
            <person name="Meng X."/>
        </authorList>
    </citation>
    <scope>NUCLEOTIDE SEQUENCE [LARGE SCALE GENOMIC DNA]</scope>
    <source>
        <strain evidence="3 4">M1486</strain>
    </source>
</reference>
<dbReference type="PANTHER" id="PTHR30093:SF47">
    <property type="entry name" value="TYPE IV PILUS NON-CORE MINOR PILIN PILE"/>
    <property type="match status" value="1"/>
</dbReference>
<dbReference type="Gene3D" id="3.30.700.10">
    <property type="entry name" value="Glycoprotein, Type 4 Pilin"/>
    <property type="match status" value="1"/>
</dbReference>
<dbReference type="AlphaFoldDB" id="A0A557P696"/>
<organism evidence="3 4">
    <name type="scientific">Vibrio algivorus</name>
    <dbReference type="NCBI Taxonomy" id="1667024"/>
    <lineage>
        <taxon>Bacteria</taxon>
        <taxon>Pseudomonadati</taxon>
        <taxon>Pseudomonadota</taxon>
        <taxon>Gammaproteobacteria</taxon>
        <taxon>Vibrionales</taxon>
        <taxon>Vibrionaceae</taxon>
        <taxon>Vibrio</taxon>
    </lineage>
</organism>
<keyword evidence="2" id="KW-1133">Transmembrane helix</keyword>
<dbReference type="PANTHER" id="PTHR30093">
    <property type="entry name" value="GENERAL SECRETION PATHWAY PROTEIN G"/>
    <property type="match status" value="1"/>
</dbReference>
<protein>
    <submittedName>
        <fullName evidence="3">Type IV pilin protein</fullName>
    </submittedName>
</protein>
<name>A0A557P696_9VIBR</name>
<evidence type="ECO:0000313" key="3">
    <source>
        <dbReference type="EMBL" id="TVO36186.1"/>
    </source>
</evidence>